<keyword evidence="9" id="KW-0460">Magnesium</keyword>
<evidence type="ECO:0000256" key="1">
    <source>
        <dbReference type="ARBA" id="ARBA00004651"/>
    </source>
</evidence>
<dbReference type="SUPFAM" id="SSF51735">
    <property type="entry name" value="NAD(P)-binding Rossmann-fold domains"/>
    <property type="match status" value="1"/>
</dbReference>
<evidence type="ECO:0000256" key="9">
    <source>
        <dbReference type="ARBA" id="ARBA00022842"/>
    </source>
</evidence>
<dbReference type="PRINTS" id="PR01449">
    <property type="entry name" value="BKCHANNELA"/>
</dbReference>
<dbReference type="Gene3D" id="3.40.50.720">
    <property type="entry name" value="NAD(P)-binding Rossmann-like Domain"/>
    <property type="match status" value="2"/>
</dbReference>
<dbReference type="InterPro" id="IPR003148">
    <property type="entry name" value="RCK_N"/>
</dbReference>
<gene>
    <name evidence="20" type="ORF">OFUS_LOCUS23895</name>
</gene>
<evidence type="ECO:0000256" key="7">
    <source>
        <dbReference type="ARBA" id="ARBA00022826"/>
    </source>
</evidence>
<accession>A0A8J1TAL9</accession>
<evidence type="ECO:0000256" key="14">
    <source>
        <dbReference type="ARBA" id="ARBA00023136"/>
    </source>
</evidence>
<dbReference type="InterPro" id="IPR048735">
    <property type="entry name" value="Slowpoke-like_C"/>
</dbReference>
<keyword evidence="11" id="KW-0630">Potassium</keyword>
<dbReference type="EMBL" id="CAIIXF020000011">
    <property type="protein sequence ID" value="CAH1799939.1"/>
    <property type="molecule type" value="Genomic_DNA"/>
</dbReference>
<keyword evidence="5 18" id="KW-0812">Transmembrane</keyword>
<keyword evidence="7" id="KW-0631">Potassium channel</keyword>
<keyword evidence="6" id="KW-0479">Metal-binding</keyword>
<evidence type="ECO:0000256" key="2">
    <source>
        <dbReference type="ARBA" id="ARBA00022448"/>
    </source>
</evidence>
<dbReference type="Pfam" id="PF22614">
    <property type="entry name" value="Slo-like_RCK"/>
    <property type="match status" value="2"/>
</dbReference>
<keyword evidence="3" id="KW-1003">Cell membrane</keyword>
<name>A0A8J1TAL9_OWEFU</name>
<feature type="transmembrane region" description="Helical" evidence="18">
    <location>
        <begin position="257"/>
        <end position="275"/>
    </location>
</feature>
<evidence type="ECO:0000256" key="17">
    <source>
        <dbReference type="SAM" id="MobiDB-lite"/>
    </source>
</evidence>
<evidence type="ECO:0000256" key="10">
    <source>
        <dbReference type="ARBA" id="ARBA00022882"/>
    </source>
</evidence>
<evidence type="ECO:0000256" key="8">
    <source>
        <dbReference type="ARBA" id="ARBA00022837"/>
    </source>
</evidence>
<dbReference type="Gene3D" id="1.10.287.70">
    <property type="match status" value="1"/>
</dbReference>
<dbReference type="InterPro" id="IPR005821">
    <property type="entry name" value="Ion_trans_dom"/>
</dbReference>
<comment type="caution">
    <text evidence="20">The sequence shown here is derived from an EMBL/GenBank/DDBJ whole genome shotgun (WGS) entry which is preliminary data.</text>
</comment>
<dbReference type="GO" id="GO:0045211">
    <property type="term" value="C:postsynaptic membrane"/>
    <property type="evidence" value="ECO:0007669"/>
    <property type="project" value="TreeGrafter"/>
</dbReference>
<evidence type="ECO:0000256" key="13">
    <source>
        <dbReference type="ARBA" id="ARBA00023065"/>
    </source>
</evidence>
<reference evidence="20" key="1">
    <citation type="submission" date="2022-03" db="EMBL/GenBank/DDBJ databases">
        <authorList>
            <person name="Martin C."/>
        </authorList>
    </citation>
    <scope>NUCLEOTIDE SEQUENCE</scope>
</reference>
<feature type="transmembrane region" description="Helical" evidence="18">
    <location>
        <begin position="290"/>
        <end position="309"/>
    </location>
</feature>
<dbReference type="PROSITE" id="PS51201">
    <property type="entry name" value="RCK_N"/>
    <property type="match status" value="1"/>
</dbReference>
<dbReference type="FunFam" id="3.40.50.720:FF:000005">
    <property type="entry name" value="calcium-activated potassium channel subunit alpha-1 isoform X6"/>
    <property type="match status" value="1"/>
</dbReference>
<evidence type="ECO:0000256" key="15">
    <source>
        <dbReference type="ARBA" id="ARBA00023303"/>
    </source>
</evidence>
<dbReference type="Pfam" id="PF21014">
    <property type="entry name" value="Slowpoke_C"/>
    <property type="match status" value="1"/>
</dbReference>
<dbReference type="InterPro" id="IPR036291">
    <property type="entry name" value="NAD(P)-bd_dom_sf"/>
</dbReference>
<keyword evidence="12 18" id="KW-1133">Transmembrane helix</keyword>
<evidence type="ECO:0000256" key="11">
    <source>
        <dbReference type="ARBA" id="ARBA00022958"/>
    </source>
</evidence>
<dbReference type="AlphaFoldDB" id="A0A8J1TAL9"/>
<feature type="transmembrane region" description="Helical" evidence="18">
    <location>
        <begin position="316"/>
        <end position="337"/>
    </location>
</feature>
<evidence type="ECO:0000256" key="5">
    <source>
        <dbReference type="ARBA" id="ARBA00022692"/>
    </source>
</evidence>
<dbReference type="GO" id="GO:0060072">
    <property type="term" value="F:large conductance calcium-activated potassium channel activity"/>
    <property type="evidence" value="ECO:0007669"/>
    <property type="project" value="TreeGrafter"/>
</dbReference>
<feature type="transmembrane region" description="Helical" evidence="18">
    <location>
        <begin position="170"/>
        <end position="189"/>
    </location>
</feature>
<evidence type="ECO:0000259" key="19">
    <source>
        <dbReference type="PROSITE" id="PS51201"/>
    </source>
</evidence>
<proteinExistence type="predicted"/>
<keyword evidence="13" id="KW-0406">Ion transport</keyword>
<evidence type="ECO:0000313" key="20">
    <source>
        <dbReference type="EMBL" id="CAH1799939.1"/>
    </source>
</evidence>
<dbReference type="GO" id="GO:0046872">
    <property type="term" value="F:metal ion binding"/>
    <property type="evidence" value="ECO:0007669"/>
    <property type="project" value="UniProtKB-KW"/>
</dbReference>
<keyword evidence="8" id="KW-0106">Calcium</keyword>
<evidence type="ECO:0000313" key="21">
    <source>
        <dbReference type="Proteomes" id="UP000749559"/>
    </source>
</evidence>
<dbReference type="Pfam" id="PF03493">
    <property type="entry name" value="BK_channel_a"/>
    <property type="match status" value="1"/>
</dbReference>
<evidence type="ECO:0000256" key="4">
    <source>
        <dbReference type="ARBA" id="ARBA00022538"/>
    </source>
</evidence>
<dbReference type="InterPro" id="IPR047871">
    <property type="entry name" value="K_chnl_Slo-like"/>
</dbReference>
<evidence type="ECO:0000256" key="12">
    <source>
        <dbReference type="ARBA" id="ARBA00022989"/>
    </source>
</evidence>
<dbReference type="PANTHER" id="PTHR10027:SF33">
    <property type="entry name" value="CALCIUM-ACTIVATED POTASSIUM CHANNEL SUBUNIT ALPHA-1-RELATED"/>
    <property type="match status" value="1"/>
</dbReference>
<dbReference type="GO" id="GO:0034702">
    <property type="term" value="C:monoatomic ion channel complex"/>
    <property type="evidence" value="ECO:0007669"/>
    <property type="project" value="UniProtKB-KW"/>
</dbReference>
<protein>
    <recommendedName>
        <fullName evidence="16">BK channel</fullName>
    </recommendedName>
</protein>
<comment type="subcellular location">
    <subcellularLocation>
        <location evidence="1">Cell membrane</location>
        <topology evidence="1">Multi-pass membrane protein</topology>
    </subcellularLocation>
</comment>
<feature type="region of interest" description="Disordered" evidence="17">
    <location>
        <begin position="708"/>
        <end position="730"/>
    </location>
</feature>
<keyword evidence="10" id="KW-0851">Voltage-gated channel</keyword>
<dbReference type="FunFam" id="1.10.287.70:FF:000015">
    <property type="entry name" value="Calcium-activated potassium channel subunit alpha-1 isoform X7"/>
    <property type="match status" value="1"/>
</dbReference>
<dbReference type="InterPro" id="IPR003929">
    <property type="entry name" value="K_chnl_BK_asu"/>
</dbReference>
<keyword evidence="21" id="KW-1185">Reference proteome</keyword>
<feature type="domain" description="RCK N-terminal" evidence="19">
    <location>
        <begin position="359"/>
        <end position="500"/>
    </location>
</feature>
<dbReference type="PANTHER" id="PTHR10027">
    <property type="entry name" value="CALCIUM-ACTIVATED POTASSIUM CHANNEL ALPHA CHAIN"/>
    <property type="match status" value="1"/>
</dbReference>
<dbReference type="SUPFAM" id="SSF81324">
    <property type="entry name" value="Voltage-gated potassium channels"/>
    <property type="match status" value="1"/>
</dbReference>
<evidence type="ECO:0000256" key="6">
    <source>
        <dbReference type="ARBA" id="ARBA00022723"/>
    </source>
</evidence>
<evidence type="ECO:0000256" key="18">
    <source>
        <dbReference type="SAM" id="Phobius"/>
    </source>
</evidence>
<keyword evidence="14 18" id="KW-0472">Membrane</keyword>
<keyword evidence="15" id="KW-0407">Ion channel</keyword>
<dbReference type="PRINTS" id="PR00169">
    <property type="entry name" value="KCHANNEL"/>
</dbReference>
<evidence type="ECO:0000256" key="3">
    <source>
        <dbReference type="ARBA" id="ARBA00022475"/>
    </source>
</evidence>
<dbReference type="Pfam" id="PF00520">
    <property type="entry name" value="Ion_trans"/>
    <property type="match status" value="1"/>
</dbReference>
<sequence>MGDNGTSLSPKEECLQNRHWYYFLASSLVAFVAGLILILLVRLIQFCRLQQKLRHQNRLKSTQPLEYVNENVDFQTSTIEILKNTKKENGVLNNENDLRRLSAKEPAEATLGTMAHSRAAELVSGQTVTGRVLVTLSCILSLSSLVLYLIDASWHDVEDCTPWLESYTQQIDLAINLFFLLYFFIRFVAANDKLMFWIDIYSIVDYFTVPPVFVAVYLNRNWLGLRFLRALALQSFPDVMQFLGLIKKNSVIRLWQLIMVFFSVWLAGAGFIHLVENSGDPLDFSNSQPLGYWNCLYICMVTMSTVGYGDLYCKTVIGKVFIVFFIIGALAMFTSVIPEMITILGMRKKYGGSYDRGFGKHIVVCGHISTRTVEKFLAQFLHQDQEDRDVMIVFLHTEPPNLELEALMKRHYTHVRFYEGSVMVSEDLDRVKLKEADAVLLLANKHCDNPDAEDAANIMRVISIKDYHGDVSIIIQLLQYHNKNYLLNIPDWHMQSDSVICLAEMKLGFIAQACLAPGFSTLMANLFMMTSHKKSSRYDEWKNNYFSGLGMELYTEYFSRAFYGMTFPQAVEVCFTKLHMLVIGLEVSHKDKAVVLLNPGPDVKIQRGMQGFFVAQSSEEAYRASIYCPLCHGQLFGVKRIKDCTCSTDGTLINAHNNPVVDPLEADGGFLSNKLFKRPNNNTGSDGTNSVTESGAVSPAIIHIDVPQGGATSATESHSESEKSSPGGSDIPITIIDANFEDNKPYLEVRESKEQFDATGCFYWCPDSSLDESNIINQKNELILKNLRDHFVVCVLSDSDSPVIGLSNFVMPLRASSLRLTELKPVVIVGHHSYLSKEWKTLGNFPDVYILPGSPLCRADLRRVRINRCKMCVVLSANKGSSIEPTLQDKDAILCSLNIKKMRFEDPLTVPPMVSQGASLLDMMRRWSKLGRDTIPMITDLENDSNCQFLEQDDADDPDIPLCNTETFACGRVFAASVLDSLMSTTYFNRNTLILIRTLITGGATVELEQLLAEGLGMVPGYPTTETLSNRNRCRVAQMGLGEHPFTQFAVGIDATYGNLFMWTLRFHGIMCLGLYRLVNPPAGFGDRVAKRYVLTNPAYNMRLLPSDKIFCLHPFTPGPTHIEEEPDIKTSNV</sequence>
<organism evidence="20 21">
    <name type="scientific">Owenia fusiformis</name>
    <name type="common">Polychaete worm</name>
    <dbReference type="NCBI Taxonomy" id="6347"/>
    <lineage>
        <taxon>Eukaryota</taxon>
        <taxon>Metazoa</taxon>
        <taxon>Spiralia</taxon>
        <taxon>Lophotrochozoa</taxon>
        <taxon>Annelida</taxon>
        <taxon>Polychaeta</taxon>
        <taxon>Sedentaria</taxon>
        <taxon>Canalipalpata</taxon>
        <taxon>Sabellida</taxon>
        <taxon>Oweniida</taxon>
        <taxon>Oweniidae</taxon>
        <taxon>Owenia</taxon>
    </lineage>
</organism>
<evidence type="ECO:0000256" key="16">
    <source>
        <dbReference type="ARBA" id="ARBA00029579"/>
    </source>
</evidence>
<dbReference type="OrthoDB" id="10035564at2759"/>
<keyword evidence="2" id="KW-0813">Transport</keyword>
<dbReference type="Proteomes" id="UP000749559">
    <property type="component" value="Unassembled WGS sequence"/>
</dbReference>
<feature type="transmembrane region" description="Helical" evidence="18">
    <location>
        <begin position="196"/>
        <end position="218"/>
    </location>
</feature>
<feature type="transmembrane region" description="Helical" evidence="18">
    <location>
        <begin position="20"/>
        <end position="44"/>
    </location>
</feature>
<keyword evidence="4" id="KW-0633">Potassium transport</keyword>